<reference evidence="2 3" key="1">
    <citation type="submission" date="2023-03" db="EMBL/GenBank/DDBJ databases">
        <title>Paludisphaera mucosa sp. nov. a novel planctomycete from northern fen.</title>
        <authorList>
            <person name="Ivanova A."/>
        </authorList>
    </citation>
    <scope>NUCLEOTIDE SEQUENCE [LARGE SCALE GENOMIC DNA]</scope>
    <source>
        <strain evidence="2 3">Pla2</strain>
    </source>
</reference>
<keyword evidence="1" id="KW-0732">Signal</keyword>
<dbReference type="EMBL" id="JARRAG010000002">
    <property type="protein sequence ID" value="MDG3006874.1"/>
    <property type="molecule type" value="Genomic_DNA"/>
</dbReference>
<sequence>MTTPRILPALLLLATPAFAGADDLGDVRLNQVQVIGSHNSYHVEPPAGVLAVIARANPRGAESLQYSHPPLAEQFEARKIRQIELDVFADPDGGLYADPAIRKLAALTGKDLGPEPDLDGRLRKPGMKVLHVAGVDYQSTAPTFVDALSQVRSWSRLNPKHVPILILVELKTAEEVRIGGKFIPFDAARLAELEAEIHSVFPRPEILAPDDVRGDSKSLPDAIRARGWPKLDAVRGRVMFALDNTGAERDTYLKGHPALAGRLMFASVDEGDPAAAWFKINEPIGRFDDIQRLVKAGFLVRTRADADTRQARDGSTAMRDRALASGAQFVSTDYPTPDPRFTEYRVELPGGVVARSNPVSGDRAWDGVDLERGR</sequence>
<proteinExistence type="predicted"/>
<organism evidence="2 3">
    <name type="scientific">Paludisphaera mucosa</name>
    <dbReference type="NCBI Taxonomy" id="3030827"/>
    <lineage>
        <taxon>Bacteria</taxon>
        <taxon>Pseudomonadati</taxon>
        <taxon>Planctomycetota</taxon>
        <taxon>Planctomycetia</taxon>
        <taxon>Isosphaerales</taxon>
        <taxon>Isosphaeraceae</taxon>
        <taxon>Paludisphaera</taxon>
    </lineage>
</organism>
<dbReference type="Gene3D" id="3.20.20.190">
    <property type="entry name" value="Phosphatidylinositol (PI) phosphodiesterase"/>
    <property type="match status" value="1"/>
</dbReference>
<dbReference type="InterPro" id="IPR032075">
    <property type="entry name" value="PI-PLC-C1"/>
</dbReference>
<keyword evidence="3" id="KW-1185">Reference proteome</keyword>
<dbReference type="Proteomes" id="UP001216907">
    <property type="component" value="Unassembled WGS sequence"/>
</dbReference>
<dbReference type="Pfam" id="PF16670">
    <property type="entry name" value="PI-PLC-C1"/>
    <property type="match status" value="1"/>
</dbReference>
<dbReference type="RefSeq" id="WP_277863165.1">
    <property type="nucleotide sequence ID" value="NZ_JARRAG010000002.1"/>
</dbReference>
<comment type="caution">
    <text evidence="2">The sequence shown here is derived from an EMBL/GenBank/DDBJ whole genome shotgun (WGS) entry which is preliminary data.</text>
</comment>
<evidence type="ECO:0000313" key="3">
    <source>
        <dbReference type="Proteomes" id="UP001216907"/>
    </source>
</evidence>
<feature type="chain" id="PRO_5046980794" evidence="1">
    <location>
        <begin position="20"/>
        <end position="374"/>
    </location>
</feature>
<name>A0ABT6FH70_9BACT</name>
<evidence type="ECO:0000256" key="1">
    <source>
        <dbReference type="SAM" id="SignalP"/>
    </source>
</evidence>
<feature type="signal peptide" evidence="1">
    <location>
        <begin position="1"/>
        <end position="19"/>
    </location>
</feature>
<dbReference type="InterPro" id="IPR017946">
    <property type="entry name" value="PLC-like_Pdiesterase_TIM-brl"/>
</dbReference>
<gene>
    <name evidence="2" type="ORF">PZE19_24140</name>
</gene>
<protein>
    <submittedName>
        <fullName evidence="2">Phosphatidylinositol-specific phospholipase C1-like protein</fullName>
    </submittedName>
</protein>
<accession>A0ABT6FH70</accession>
<dbReference type="CDD" id="cd08589">
    <property type="entry name" value="PI-PLCc_SaPLC1_like"/>
    <property type="match status" value="1"/>
</dbReference>
<evidence type="ECO:0000313" key="2">
    <source>
        <dbReference type="EMBL" id="MDG3006874.1"/>
    </source>
</evidence>
<dbReference type="SUPFAM" id="SSF51695">
    <property type="entry name" value="PLC-like phosphodiesterases"/>
    <property type="match status" value="1"/>
</dbReference>